<dbReference type="EMBL" id="JAMYWD010000008">
    <property type="protein sequence ID" value="KAJ4964083.1"/>
    <property type="molecule type" value="Genomic_DNA"/>
</dbReference>
<reference evidence="3" key="1">
    <citation type="journal article" date="2023" name="Plant J.">
        <title>The genome of the king protea, Protea cynaroides.</title>
        <authorList>
            <person name="Chang J."/>
            <person name="Duong T.A."/>
            <person name="Schoeman C."/>
            <person name="Ma X."/>
            <person name="Roodt D."/>
            <person name="Barker N."/>
            <person name="Li Z."/>
            <person name="Van de Peer Y."/>
            <person name="Mizrachi E."/>
        </authorList>
    </citation>
    <scope>NUCLEOTIDE SEQUENCE</scope>
    <source>
        <tissue evidence="3">Young leaves</tissue>
    </source>
</reference>
<organism evidence="3 4">
    <name type="scientific">Protea cynaroides</name>
    <dbReference type="NCBI Taxonomy" id="273540"/>
    <lineage>
        <taxon>Eukaryota</taxon>
        <taxon>Viridiplantae</taxon>
        <taxon>Streptophyta</taxon>
        <taxon>Embryophyta</taxon>
        <taxon>Tracheophyta</taxon>
        <taxon>Spermatophyta</taxon>
        <taxon>Magnoliopsida</taxon>
        <taxon>Proteales</taxon>
        <taxon>Proteaceae</taxon>
        <taxon>Protea</taxon>
    </lineage>
</organism>
<accession>A0A9Q0K6W1</accession>
<dbReference type="Pfam" id="PF20431">
    <property type="entry name" value="E_motif"/>
    <property type="match status" value="1"/>
</dbReference>
<dbReference type="Pfam" id="PF13041">
    <property type="entry name" value="PPR_2"/>
    <property type="match status" value="1"/>
</dbReference>
<feature type="repeat" description="PPR" evidence="2">
    <location>
        <begin position="177"/>
        <end position="211"/>
    </location>
</feature>
<dbReference type="Proteomes" id="UP001141806">
    <property type="component" value="Unassembled WGS sequence"/>
</dbReference>
<keyword evidence="1" id="KW-0677">Repeat</keyword>
<dbReference type="PROSITE" id="PS51375">
    <property type="entry name" value="PPR"/>
    <property type="match status" value="5"/>
</dbReference>
<evidence type="ECO:0008006" key="5">
    <source>
        <dbReference type="Google" id="ProtNLM"/>
    </source>
</evidence>
<name>A0A9Q0K6W1_9MAGN</name>
<evidence type="ECO:0000256" key="2">
    <source>
        <dbReference type="PROSITE-ProRule" id="PRU00708"/>
    </source>
</evidence>
<dbReference type="PANTHER" id="PTHR24015:SF553">
    <property type="entry name" value="DYW DOMAIN-CONTAINING PROTEIN"/>
    <property type="match status" value="1"/>
</dbReference>
<protein>
    <recommendedName>
        <fullName evidence="5">Pentatricopeptide repeat-containing protein</fullName>
    </recommendedName>
</protein>
<sequence length="528" mass="58876">MREFGVPHDSFTFPLINRAISSLGSSLGYGEMVHCLAIQIGFGSDLYFCNTLIELYGKQGCIGSAHQVFDEMCHRDLVSWTSMISGYVWIKNYGDAFRLFHDMQVNKFEPNSVTVLIMVQACFISQNPFGGTQLHGYVIKRGFENVASLQNSILAMYANTGNLEDAEIFFGKMGKRDVVSWNIMISGCSLSGDSIRVAENFNRMCNEAVPSLETLTLVTSAFAKSGDLIQGEKVHGYALKSGLNDVVLQTSLVDFYAKCGELEIAAQLFNETCKRNNITWSAMMSGFVQNGYFEEAIQLFQQMQFAGMKPWADMLRFIVLVYTHLGLIHLGKGVHGYVTKNIIYSSEEGIKAMETSILNMYAKCGSIVLAKRCFDQMVDKDVVAWSSMIEAYGIHGLGYEALELFCQMEKEDLLGRSGKLLEALAIILKMVVKPDSRIWGALLAASRVYSDSKLGAYAAERILELEPDNVGYHTLLSNVHASIESWAKVETVRMVMYEKHLRKKPGWSCIEARGNIRGFVAGDLHLLK</sequence>
<dbReference type="InterPro" id="IPR046960">
    <property type="entry name" value="PPR_At4g14850-like_plant"/>
</dbReference>
<comment type="caution">
    <text evidence="3">The sequence shown here is derived from an EMBL/GenBank/DDBJ whole genome shotgun (WGS) entry which is preliminary data.</text>
</comment>
<dbReference type="GO" id="GO:0009451">
    <property type="term" value="P:RNA modification"/>
    <property type="evidence" value="ECO:0007669"/>
    <property type="project" value="InterPro"/>
</dbReference>
<dbReference type="SUPFAM" id="SSF48452">
    <property type="entry name" value="TPR-like"/>
    <property type="match status" value="1"/>
</dbReference>
<feature type="repeat" description="PPR" evidence="2">
    <location>
        <begin position="45"/>
        <end position="75"/>
    </location>
</feature>
<dbReference type="PANTHER" id="PTHR24015">
    <property type="entry name" value="OS07G0578800 PROTEIN-RELATED"/>
    <property type="match status" value="1"/>
</dbReference>
<evidence type="ECO:0000313" key="4">
    <source>
        <dbReference type="Proteomes" id="UP001141806"/>
    </source>
</evidence>
<evidence type="ECO:0000256" key="1">
    <source>
        <dbReference type="ARBA" id="ARBA00022737"/>
    </source>
</evidence>
<feature type="repeat" description="PPR" evidence="2">
    <location>
        <begin position="276"/>
        <end position="310"/>
    </location>
</feature>
<evidence type="ECO:0000313" key="3">
    <source>
        <dbReference type="EMBL" id="KAJ4964083.1"/>
    </source>
</evidence>
<keyword evidence="4" id="KW-1185">Reference proteome</keyword>
<gene>
    <name evidence="3" type="ORF">NE237_024022</name>
</gene>
<dbReference type="InterPro" id="IPR011990">
    <property type="entry name" value="TPR-like_helical_dom_sf"/>
</dbReference>
<dbReference type="NCBIfam" id="TIGR00756">
    <property type="entry name" value="PPR"/>
    <property type="match status" value="5"/>
</dbReference>
<dbReference type="InterPro" id="IPR002885">
    <property type="entry name" value="PPR_rpt"/>
</dbReference>
<feature type="repeat" description="PPR" evidence="2">
    <location>
        <begin position="76"/>
        <end position="110"/>
    </location>
</feature>
<dbReference type="Gene3D" id="1.25.40.10">
    <property type="entry name" value="Tetratricopeptide repeat domain"/>
    <property type="match status" value="4"/>
</dbReference>
<proteinExistence type="predicted"/>
<dbReference type="GO" id="GO:0003723">
    <property type="term" value="F:RNA binding"/>
    <property type="evidence" value="ECO:0007669"/>
    <property type="project" value="InterPro"/>
</dbReference>
<dbReference type="FunFam" id="1.25.40.10:FF:000073">
    <property type="entry name" value="Pentatricopeptide repeat-containing protein chloroplastic"/>
    <property type="match status" value="1"/>
</dbReference>
<dbReference type="OrthoDB" id="185373at2759"/>
<dbReference type="AlphaFoldDB" id="A0A9Q0K6W1"/>
<dbReference type="Pfam" id="PF01535">
    <property type="entry name" value="PPR"/>
    <property type="match status" value="7"/>
</dbReference>
<feature type="repeat" description="PPR" evidence="2">
    <location>
        <begin position="381"/>
        <end position="415"/>
    </location>
</feature>
<dbReference type="InterPro" id="IPR046848">
    <property type="entry name" value="E_motif"/>
</dbReference>